<dbReference type="Gene3D" id="3.90.226.10">
    <property type="entry name" value="2-enoyl-CoA Hydratase, Chain A, domain 1"/>
    <property type="match status" value="1"/>
</dbReference>
<dbReference type="Pfam" id="PF00378">
    <property type="entry name" value="ECH_1"/>
    <property type="match status" value="1"/>
</dbReference>
<dbReference type="GO" id="GO:0006635">
    <property type="term" value="P:fatty acid beta-oxidation"/>
    <property type="evidence" value="ECO:0007669"/>
    <property type="project" value="TreeGrafter"/>
</dbReference>
<evidence type="ECO:0000256" key="5">
    <source>
        <dbReference type="ARBA" id="ARBA00023235"/>
    </source>
</evidence>
<name>A0A0M9VTN7_ESCWE</name>
<keyword evidence="7" id="KW-1185">Reference proteome</keyword>
<evidence type="ECO:0000313" key="7">
    <source>
        <dbReference type="Proteomes" id="UP000053831"/>
    </source>
</evidence>
<reference evidence="6 7" key="1">
    <citation type="submission" date="2015-07" db="EMBL/GenBank/DDBJ databases">
        <title>The genome of the fungus Escovopsis weberi, a specialized disease agent of ant agriculture.</title>
        <authorList>
            <person name="de Man T.J."/>
            <person name="Stajich J.E."/>
            <person name="Kubicek C.P."/>
            <person name="Chenthamara K."/>
            <person name="Atanasova L."/>
            <person name="Druzhinina I.S."/>
            <person name="Birnbaum S."/>
            <person name="Barribeau S.M."/>
            <person name="Teiling C."/>
            <person name="Suen G."/>
            <person name="Currie C."/>
            <person name="Gerardo N.M."/>
        </authorList>
    </citation>
    <scope>NUCLEOTIDE SEQUENCE [LARGE SCALE GENOMIC DNA]</scope>
</reference>
<evidence type="ECO:0000256" key="4">
    <source>
        <dbReference type="ARBA" id="ARBA00023140"/>
    </source>
</evidence>
<dbReference type="PANTHER" id="PTHR43684:SF1">
    <property type="entry name" value="ENOYL-COA DELTA ISOMERASE 2"/>
    <property type="match status" value="1"/>
</dbReference>
<comment type="caution">
    <text evidence="6">The sequence shown here is derived from an EMBL/GenBank/DDBJ whole genome shotgun (WGS) entry which is preliminary data.</text>
</comment>
<dbReference type="Proteomes" id="UP000053831">
    <property type="component" value="Unassembled WGS sequence"/>
</dbReference>
<dbReference type="AlphaFoldDB" id="A0A0M9VTN7"/>
<keyword evidence="4" id="KW-0576">Peroxisome</keyword>
<dbReference type="CDD" id="cd06558">
    <property type="entry name" value="crotonase-like"/>
    <property type="match status" value="1"/>
</dbReference>
<dbReference type="InterPro" id="IPR029045">
    <property type="entry name" value="ClpP/crotonase-like_dom_sf"/>
</dbReference>
<evidence type="ECO:0000256" key="2">
    <source>
        <dbReference type="ARBA" id="ARBA00005005"/>
    </source>
</evidence>
<dbReference type="PANTHER" id="PTHR43684">
    <property type="match status" value="1"/>
</dbReference>
<evidence type="ECO:0000256" key="3">
    <source>
        <dbReference type="ARBA" id="ARBA00005254"/>
    </source>
</evidence>
<dbReference type="FunFam" id="3.90.226.10:FF:000048">
    <property type="entry name" value="3,2-trans-enoyl-CoA isomerase"/>
    <property type="match status" value="1"/>
</dbReference>
<gene>
    <name evidence="6" type="ORF">ESCO_001364</name>
</gene>
<keyword evidence="5" id="KW-0413">Isomerase</keyword>
<protein>
    <recommendedName>
        <fullName evidence="8">3,2-trans-enoyl-CoA isomerase</fullName>
    </recommendedName>
</protein>
<comment type="pathway">
    <text evidence="2">Lipid metabolism; fatty acid beta-oxidation.</text>
</comment>
<dbReference type="InterPro" id="IPR051053">
    <property type="entry name" value="ECH/Chromodomain_protein"/>
</dbReference>
<dbReference type="GO" id="GO:0004165">
    <property type="term" value="F:delta(3)-delta(2)-enoyl-CoA isomerase activity"/>
    <property type="evidence" value="ECO:0007669"/>
    <property type="project" value="UniProtKB-ARBA"/>
</dbReference>
<sequence>MAEVITVEYLGRVAVLTIRNEKKLGALTQQQYYELAQKMREVATHKEVYVTVLLGTGRYFSAGADVNAQRQGQGGSQPNHQHWLQTFVAFNLNLTQAFATHPKILVVGLNGPVVGLSAALAAHADFVYAVPSAFLLTPFASLGLVAEGASSRALVARLGAPLAKEALLMSRKIGAAALARAGFVNRVFDGVAQGDDAAFRARVLAEVDERLGAHLDGDSMLGIKRLIGAAEDEKMALSNYREVFEGLDRFMSGEPQERFRKIAGGEMRHKL</sequence>
<comment type="similarity">
    <text evidence="3">Belongs to the enoyl-CoA hydratase/isomerase family.</text>
</comment>
<dbReference type="GO" id="GO:0005782">
    <property type="term" value="C:peroxisomal matrix"/>
    <property type="evidence" value="ECO:0007669"/>
    <property type="project" value="TreeGrafter"/>
</dbReference>
<proteinExistence type="inferred from homology"/>
<dbReference type="SUPFAM" id="SSF52096">
    <property type="entry name" value="ClpP/crotonase"/>
    <property type="match status" value="1"/>
</dbReference>
<organism evidence="6 7">
    <name type="scientific">Escovopsis weberi</name>
    <dbReference type="NCBI Taxonomy" id="150374"/>
    <lineage>
        <taxon>Eukaryota</taxon>
        <taxon>Fungi</taxon>
        <taxon>Dikarya</taxon>
        <taxon>Ascomycota</taxon>
        <taxon>Pezizomycotina</taxon>
        <taxon>Sordariomycetes</taxon>
        <taxon>Hypocreomycetidae</taxon>
        <taxon>Hypocreales</taxon>
        <taxon>Hypocreaceae</taxon>
        <taxon>Escovopsis</taxon>
    </lineage>
</organism>
<evidence type="ECO:0000256" key="1">
    <source>
        <dbReference type="ARBA" id="ARBA00004275"/>
    </source>
</evidence>
<accession>A0A0M9VTN7</accession>
<dbReference type="OrthoDB" id="448450at2759"/>
<comment type="subcellular location">
    <subcellularLocation>
        <location evidence="1">Peroxisome</location>
    </subcellularLocation>
</comment>
<dbReference type="InterPro" id="IPR001753">
    <property type="entry name" value="Enoyl-CoA_hydra/iso"/>
</dbReference>
<evidence type="ECO:0000313" key="6">
    <source>
        <dbReference type="EMBL" id="KOS19012.1"/>
    </source>
</evidence>
<evidence type="ECO:0008006" key="8">
    <source>
        <dbReference type="Google" id="ProtNLM"/>
    </source>
</evidence>
<dbReference type="EMBL" id="LGSR01000020">
    <property type="protein sequence ID" value="KOS19012.1"/>
    <property type="molecule type" value="Genomic_DNA"/>
</dbReference>
<dbReference type="STRING" id="150374.A0A0M9VTN7"/>